<dbReference type="EMBL" id="ASJR01000013">
    <property type="protein sequence ID" value="ERP31431.1"/>
    <property type="molecule type" value="Genomic_DNA"/>
</dbReference>
<feature type="binding site" evidence="10">
    <location>
        <position position="15"/>
    </location>
    <ligand>
        <name>NAD(+)</name>
        <dbReference type="ChEBI" id="CHEBI:57540"/>
    </ligand>
</feature>
<dbReference type="EC" id="1.3.1.9" evidence="8"/>
<dbReference type="PANTHER" id="PTHR43159">
    <property type="entry name" value="ENOYL-[ACYL-CARRIER-PROTEIN] REDUCTASE"/>
    <property type="match status" value="1"/>
</dbReference>
<dbReference type="NCBIfam" id="NF004957">
    <property type="entry name" value="PRK06300.1"/>
    <property type="match status" value="1"/>
</dbReference>
<evidence type="ECO:0000256" key="10">
    <source>
        <dbReference type="PIRSR" id="PIRSR000094-3"/>
    </source>
</evidence>
<evidence type="ECO:0000256" key="9">
    <source>
        <dbReference type="PIRSR" id="PIRSR000094-1"/>
    </source>
</evidence>
<dbReference type="Gene3D" id="1.10.8.400">
    <property type="entry name" value="Enoyl acyl carrier protein reductase"/>
    <property type="match status" value="1"/>
</dbReference>
<evidence type="ECO:0000256" key="1">
    <source>
        <dbReference type="ARBA" id="ARBA00005194"/>
    </source>
</evidence>
<dbReference type="eggNOG" id="COG0623">
    <property type="taxonomic scope" value="Bacteria"/>
</dbReference>
<feature type="binding site" evidence="10">
    <location>
        <begin position="85"/>
        <end position="86"/>
    </location>
    <ligand>
        <name>NAD(+)</name>
        <dbReference type="ChEBI" id="CHEBI:57540"/>
    </ligand>
</feature>
<name>U7D787_9BACT</name>
<evidence type="ECO:0000313" key="12">
    <source>
        <dbReference type="Proteomes" id="UP000017148"/>
    </source>
</evidence>
<dbReference type="Proteomes" id="UP000017148">
    <property type="component" value="Unassembled WGS sequence"/>
</dbReference>
<proteinExistence type="inferred from homology"/>
<keyword evidence="8 10" id="KW-0520">NAD</keyword>
<comment type="pathway">
    <text evidence="1">Lipid metabolism; fatty acid biosynthesis.</text>
</comment>
<dbReference type="InterPro" id="IPR002347">
    <property type="entry name" value="SDR_fam"/>
</dbReference>
<dbReference type="OrthoDB" id="9803628at2"/>
<keyword evidence="5 8" id="KW-0560">Oxidoreductase</keyword>
<keyword evidence="7 8" id="KW-0275">Fatty acid biosynthesis</keyword>
<dbReference type="RefSeq" id="WP_022637080.1">
    <property type="nucleotide sequence ID" value="NZ_ASJR01000013.1"/>
</dbReference>
<evidence type="ECO:0000256" key="8">
    <source>
        <dbReference type="PIRNR" id="PIRNR000094"/>
    </source>
</evidence>
<reference evidence="11 12" key="1">
    <citation type="journal article" date="2013" name="Environ. Microbiol.">
        <title>Genome analysis of Chitinivibrio alkaliphilus gen. nov., sp. nov., a novel extremely haloalkaliphilic anaerobic chitinolytic bacterium from the candidate phylum Termite Group 3.</title>
        <authorList>
            <person name="Sorokin D.Y."/>
            <person name="Gumerov V.M."/>
            <person name="Rakitin A.L."/>
            <person name="Beletsky A.V."/>
            <person name="Damste J.S."/>
            <person name="Muyzer G."/>
            <person name="Mardanov A.V."/>
            <person name="Ravin N.V."/>
        </authorList>
    </citation>
    <scope>NUCLEOTIDE SEQUENCE [LARGE SCALE GENOMIC DNA]</scope>
    <source>
        <strain evidence="11 12">ACht1</strain>
    </source>
</reference>
<dbReference type="InterPro" id="IPR036291">
    <property type="entry name" value="NAD(P)-bd_dom_sf"/>
</dbReference>
<dbReference type="AlphaFoldDB" id="U7D787"/>
<feature type="active site" description="Proton acceptor" evidence="9">
    <location>
        <position position="176"/>
    </location>
</feature>
<gene>
    <name evidence="11" type="ORF">CALK_1632</name>
</gene>
<keyword evidence="3 8" id="KW-0444">Lipid biosynthesis</keyword>
<evidence type="ECO:0000256" key="7">
    <source>
        <dbReference type="ARBA" id="ARBA00023160"/>
    </source>
</evidence>
<evidence type="ECO:0000256" key="6">
    <source>
        <dbReference type="ARBA" id="ARBA00023098"/>
    </source>
</evidence>
<organism evidence="11 12">
    <name type="scientific">Chitinivibrio alkaliphilus ACht1</name>
    <dbReference type="NCBI Taxonomy" id="1313304"/>
    <lineage>
        <taxon>Bacteria</taxon>
        <taxon>Pseudomonadati</taxon>
        <taxon>Fibrobacterota</taxon>
        <taxon>Chitinivibrionia</taxon>
        <taxon>Chitinivibrionales</taxon>
        <taxon>Chitinivibrionaceae</taxon>
        <taxon>Chitinivibrio</taxon>
    </lineage>
</organism>
<dbReference type="Pfam" id="PF13561">
    <property type="entry name" value="adh_short_C2"/>
    <property type="match status" value="1"/>
</dbReference>
<keyword evidence="6" id="KW-0443">Lipid metabolism</keyword>
<evidence type="ECO:0000256" key="5">
    <source>
        <dbReference type="ARBA" id="ARBA00023002"/>
    </source>
</evidence>
<sequence length="294" mass="31254">MLEVDLTGKTAFIAGVGDDKGFGWAIAKRLNQAGATVLVGTWPPVYDMFKKILERGKLDTALDDGGTLEIADVFPLDAVYDTMKDVPREVRESKRYAQHAVFALEETAKAVKKKYGKIDILVHALANGPEVHKDLLETSREGYLTAFSTSAYSLVSLVQKFGPVMNEGGSVVSLTYLAADGTVPGYGGGMGAAKAALQSDTRTLAFEAGRKWNIRVNTISAGPLRSRAARAIGFIDKAVKYSMANAPLTQDFTADHVGTAATFLLSPLAGAITGTTMYVDNGLHSMAMAPAAIE</sequence>
<evidence type="ECO:0000313" key="11">
    <source>
        <dbReference type="EMBL" id="ERP31431.1"/>
    </source>
</evidence>
<dbReference type="Gene3D" id="3.40.50.720">
    <property type="entry name" value="NAD(P)-binding Rossmann-like Domain"/>
    <property type="match status" value="1"/>
</dbReference>
<feature type="binding site" evidence="10">
    <location>
        <position position="194"/>
    </location>
    <ligand>
        <name>NAD(+)</name>
        <dbReference type="ChEBI" id="CHEBI:57540"/>
    </ligand>
</feature>
<dbReference type="PATRIC" id="fig|1313304.3.peg.1556"/>
<evidence type="ECO:0000256" key="2">
    <source>
        <dbReference type="ARBA" id="ARBA00009233"/>
    </source>
</evidence>
<keyword evidence="4" id="KW-0276">Fatty acid metabolism</keyword>
<comment type="similarity">
    <text evidence="2 8">Belongs to the short-chain dehydrogenases/reductases (SDR) family. FabI subfamily.</text>
</comment>
<evidence type="ECO:0000256" key="4">
    <source>
        <dbReference type="ARBA" id="ARBA00022832"/>
    </source>
</evidence>
<dbReference type="STRING" id="1313304.CALK_1632"/>
<comment type="catalytic activity">
    <reaction evidence="8">
        <text>a 2,3-saturated acyl-[ACP] + NAD(+) = a (2E)-enoyl-[ACP] + NADH + H(+)</text>
        <dbReference type="Rhea" id="RHEA:10240"/>
        <dbReference type="Rhea" id="RHEA-COMP:9925"/>
        <dbReference type="Rhea" id="RHEA-COMP:9926"/>
        <dbReference type="ChEBI" id="CHEBI:15378"/>
        <dbReference type="ChEBI" id="CHEBI:57540"/>
        <dbReference type="ChEBI" id="CHEBI:57945"/>
        <dbReference type="ChEBI" id="CHEBI:78784"/>
        <dbReference type="ChEBI" id="CHEBI:78785"/>
        <dbReference type="EC" id="1.3.1.9"/>
    </reaction>
</comment>
<dbReference type="PRINTS" id="PR00081">
    <property type="entry name" value="GDHRDH"/>
</dbReference>
<dbReference type="PANTHER" id="PTHR43159:SF2">
    <property type="entry name" value="ENOYL-[ACYL-CARRIER-PROTEIN] REDUCTASE [NADH], CHLOROPLASTIC"/>
    <property type="match status" value="1"/>
</dbReference>
<keyword evidence="12" id="KW-1185">Reference proteome</keyword>
<protein>
    <recommendedName>
        <fullName evidence="8">Enoyl-[acyl-carrier-protein] reductase [NADH]</fullName>
        <ecNumber evidence="8">1.3.1.9</ecNumber>
    </recommendedName>
</protein>
<comment type="caution">
    <text evidence="11">The sequence shown here is derived from an EMBL/GenBank/DDBJ whole genome shotgun (WGS) entry which is preliminary data.</text>
</comment>
<dbReference type="PIRSF" id="PIRSF000094">
    <property type="entry name" value="Enoyl-ACP_rdct"/>
    <property type="match status" value="1"/>
</dbReference>
<accession>U7D787</accession>
<feature type="active site" description="Proton acceptor" evidence="9">
    <location>
        <position position="186"/>
    </location>
</feature>
<feature type="binding site" evidence="10">
    <location>
        <position position="125"/>
    </location>
    <ligand>
        <name>NAD(+)</name>
        <dbReference type="ChEBI" id="CHEBI:57540"/>
    </ligand>
</feature>
<evidence type="ECO:0000256" key="3">
    <source>
        <dbReference type="ARBA" id="ARBA00022516"/>
    </source>
</evidence>
<dbReference type="GO" id="GO:0004318">
    <property type="term" value="F:enoyl-[acyl-carrier-protein] reductase (NADH) activity"/>
    <property type="evidence" value="ECO:0007669"/>
    <property type="project" value="UniProtKB-EC"/>
</dbReference>
<dbReference type="SUPFAM" id="SSF51735">
    <property type="entry name" value="NAD(P)-binding Rossmann-fold domains"/>
    <property type="match status" value="1"/>
</dbReference>
<dbReference type="InterPro" id="IPR014358">
    <property type="entry name" value="Enoyl-ACP_Rdtase_NADH"/>
</dbReference>
<dbReference type="GO" id="GO:0006633">
    <property type="term" value="P:fatty acid biosynthetic process"/>
    <property type="evidence" value="ECO:0007669"/>
    <property type="project" value="UniProtKB-KW"/>
</dbReference>